<dbReference type="STRING" id="1842727.RD110_09315"/>
<dbReference type="SUPFAM" id="SSF48295">
    <property type="entry name" value="TrpR-like"/>
    <property type="match status" value="1"/>
</dbReference>
<sequence length="57" mass="6852">MGTRRQFRREFKLEAVRLVKERRVSVAQAARDLDVHENVLHKWIATPREDGNRCSRY</sequence>
<dbReference type="GO" id="GO:0004803">
    <property type="term" value="F:transposase activity"/>
    <property type="evidence" value="ECO:0007669"/>
    <property type="project" value="InterPro"/>
</dbReference>
<evidence type="ECO:0000313" key="2">
    <source>
        <dbReference type="Proteomes" id="UP000186609"/>
    </source>
</evidence>
<accession>A0A1P8JUC8</accession>
<dbReference type="KEGG" id="rhy:RD110_09315"/>
<keyword evidence="2" id="KW-1185">Reference proteome</keyword>
<dbReference type="AlphaFoldDB" id="A0A1P8JUC8"/>
<gene>
    <name evidence="1" type="ORF">RD110_09315</name>
</gene>
<dbReference type="InterPro" id="IPR002514">
    <property type="entry name" value="Transposase_8"/>
</dbReference>
<dbReference type="Proteomes" id="UP000186609">
    <property type="component" value="Chromosome"/>
</dbReference>
<dbReference type="Pfam" id="PF01527">
    <property type="entry name" value="HTH_Tnp_1"/>
    <property type="match status" value="1"/>
</dbReference>
<organism evidence="1 2">
    <name type="scientific">Rhodoferax koreensis</name>
    <dbReference type="NCBI Taxonomy" id="1842727"/>
    <lineage>
        <taxon>Bacteria</taxon>
        <taxon>Pseudomonadati</taxon>
        <taxon>Pseudomonadota</taxon>
        <taxon>Betaproteobacteria</taxon>
        <taxon>Burkholderiales</taxon>
        <taxon>Comamonadaceae</taxon>
        <taxon>Rhodoferax</taxon>
    </lineage>
</organism>
<dbReference type="GO" id="GO:0043565">
    <property type="term" value="F:sequence-specific DNA binding"/>
    <property type="evidence" value="ECO:0007669"/>
    <property type="project" value="InterPro"/>
</dbReference>
<dbReference type="Gene3D" id="1.10.10.60">
    <property type="entry name" value="Homeodomain-like"/>
    <property type="match status" value="1"/>
</dbReference>
<dbReference type="InterPro" id="IPR010921">
    <property type="entry name" value="Trp_repressor/repl_initiator"/>
</dbReference>
<name>A0A1P8JUC8_9BURK</name>
<dbReference type="GO" id="GO:0006313">
    <property type="term" value="P:DNA transposition"/>
    <property type="evidence" value="ECO:0007669"/>
    <property type="project" value="InterPro"/>
</dbReference>
<dbReference type="EMBL" id="CP019236">
    <property type="protein sequence ID" value="APW37364.1"/>
    <property type="molecule type" value="Genomic_DNA"/>
</dbReference>
<evidence type="ECO:0000313" key="1">
    <source>
        <dbReference type="EMBL" id="APW37364.1"/>
    </source>
</evidence>
<evidence type="ECO:0008006" key="3">
    <source>
        <dbReference type="Google" id="ProtNLM"/>
    </source>
</evidence>
<protein>
    <recommendedName>
        <fullName evidence="3">Transposase</fullName>
    </recommendedName>
</protein>
<reference evidence="1 2" key="1">
    <citation type="submission" date="2017-01" db="EMBL/GenBank/DDBJ databases">
        <authorList>
            <person name="Mah S.A."/>
            <person name="Swanson W.J."/>
            <person name="Moy G.W."/>
            <person name="Vacquier V.D."/>
        </authorList>
    </citation>
    <scope>NUCLEOTIDE SEQUENCE [LARGE SCALE GENOMIC DNA]</scope>
    <source>
        <strain evidence="1 2">DCY110</strain>
    </source>
</reference>
<proteinExistence type="predicted"/>